<protein>
    <submittedName>
        <fullName evidence="1">Uncharacterized protein</fullName>
    </submittedName>
</protein>
<dbReference type="RefSeq" id="WP_122197841.1">
    <property type="nucleotide sequence ID" value="NZ_JBHSKC010000040.1"/>
</dbReference>
<proteinExistence type="predicted"/>
<comment type="caution">
    <text evidence="1">The sequence shown here is derived from an EMBL/GenBank/DDBJ whole genome shotgun (WGS) entry which is preliminary data.</text>
</comment>
<reference evidence="1 2" key="1">
    <citation type="submission" date="2018-10" db="EMBL/GenBank/DDBJ databases">
        <title>Isolation from soil.</title>
        <authorList>
            <person name="Hu J."/>
        </authorList>
    </citation>
    <scope>NUCLEOTIDE SEQUENCE [LARGE SCALE GENOMIC DNA]</scope>
    <source>
        <strain evidence="1 2">NEAU-Ht49</strain>
    </source>
</reference>
<sequence length="70" mass="7351">MGDDPSVYRIRVGGCLGPTFLEAFPALTAHQDGDETVLTGALPDSSALYGVLAEIEALGLDLLEVHKARP</sequence>
<keyword evidence="2" id="KW-1185">Reference proteome</keyword>
<dbReference type="Proteomes" id="UP000282674">
    <property type="component" value="Unassembled WGS sequence"/>
</dbReference>
<name>A0A3M2LPA3_9ACTN</name>
<evidence type="ECO:0000313" key="1">
    <source>
        <dbReference type="EMBL" id="RMI39301.1"/>
    </source>
</evidence>
<accession>A0A3M2LPA3</accession>
<dbReference type="EMBL" id="RFFG01000070">
    <property type="protein sequence ID" value="RMI39301.1"/>
    <property type="molecule type" value="Genomic_DNA"/>
</dbReference>
<dbReference type="AlphaFoldDB" id="A0A3M2LPA3"/>
<evidence type="ECO:0000313" key="2">
    <source>
        <dbReference type="Proteomes" id="UP000282674"/>
    </source>
</evidence>
<organism evidence="1 2">
    <name type="scientific">Actinomadura harenae</name>
    <dbReference type="NCBI Taxonomy" id="2483351"/>
    <lineage>
        <taxon>Bacteria</taxon>
        <taxon>Bacillati</taxon>
        <taxon>Actinomycetota</taxon>
        <taxon>Actinomycetes</taxon>
        <taxon>Streptosporangiales</taxon>
        <taxon>Thermomonosporaceae</taxon>
        <taxon>Actinomadura</taxon>
    </lineage>
</organism>
<dbReference type="OrthoDB" id="4247987at2"/>
<gene>
    <name evidence="1" type="ORF">EBO15_30090</name>
</gene>